<dbReference type="AlphaFoldDB" id="A0A813AU76"/>
<protein>
    <submittedName>
        <fullName evidence="1">Uncharacterized protein</fullName>
    </submittedName>
</protein>
<dbReference type="EMBL" id="CAJNJA010063664">
    <property type="protein sequence ID" value="CAE7880066.1"/>
    <property type="molecule type" value="Genomic_DNA"/>
</dbReference>
<dbReference type="OrthoDB" id="422827at2759"/>
<evidence type="ECO:0000313" key="1">
    <source>
        <dbReference type="EMBL" id="CAE7880066.1"/>
    </source>
</evidence>
<dbReference type="Proteomes" id="UP000601435">
    <property type="component" value="Unassembled WGS sequence"/>
</dbReference>
<name>A0A813AU76_9DINO</name>
<evidence type="ECO:0000313" key="2">
    <source>
        <dbReference type="Proteomes" id="UP000601435"/>
    </source>
</evidence>
<keyword evidence="2" id="KW-1185">Reference proteome</keyword>
<reference evidence="1" key="1">
    <citation type="submission" date="2021-02" db="EMBL/GenBank/DDBJ databases">
        <authorList>
            <person name="Dougan E. K."/>
            <person name="Rhodes N."/>
            <person name="Thang M."/>
            <person name="Chan C."/>
        </authorList>
    </citation>
    <scope>NUCLEOTIDE SEQUENCE</scope>
</reference>
<comment type="caution">
    <text evidence="1">The sequence shown here is derived from an EMBL/GenBank/DDBJ whole genome shotgun (WGS) entry which is preliminary data.</text>
</comment>
<gene>
    <name evidence="1" type="ORF">SNEC2469_LOCUS28861</name>
</gene>
<feature type="non-terminal residue" evidence="1">
    <location>
        <position position="1"/>
    </location>
</feature>
<proteinExistence type="predicted"/>
<organism evidence="1 2">
    <name type="scientific">Symbiodinium necroappetens</name>
    <dbReference type="NCBI Taxonomy" id="1628268"/>
    <lineage>
        <taxon>Eukaryota</taxon>
        <taxon>Sar</taxon>
        <taxon>Alveolata</taxon>
        <taxon>Dinophyceae</taxon>
        <taxon>Suessiales</taxon>
        <taxon>Symbiodiniaceae</taxon>
        <taxon>Symbiodinium</taxon>
    </lineage>
</organism>
<accession>A0A813AU76</accession>
<feature type="non-terminal residue" evidence="1">
    <location>
        <position position="171"/>
    </location>
</feature>
<sequence length="171" mass="19063">NTKPIAAEDMASALEDPPVGFRPTPAGTAFRWLRTRRLVRYLQRNESSRFDWFLVFDDGGFPLAENFRLLVGQFSGSEVEAEPLLLSDRNRAAAFGALFNRAALRALVASFNAPSKDCMAPTRDEPLRSWQAMSALWRCGNGLRRAAWDAEESLRKLLGCRAGSESLVNLK</sequence>